<dbReference type="InterPro" id="IPR009057">
    <property type="entry name" value="Homeodomain-like_sf"/>
</dbReference>
<keyword evidence="1" id="KW-0805">Transcription regulation</keyword>
<dbReference type="PANTHER" id="PTHR30055:SF146">
    <property type="entry name" value="HTH-TYPE TRANSCRIPTIONAL DUAL REGULATOR CECR"/>
    <property type="match status" value="1"/>
</dbReference>
<dbReference type="InterPro" id="IPR001647">
    <property type="entry name" value="HTH_TetR"/>
</dbReference>
<dbReference type="SUPFAM" id="SSF46689">
    <property type="entry name" value="Homeodomain-like"/>
    <property type="match status" value="1"/>
</dbReference>
<evidence type="ECO:0000256" key="4">
    <source>
        <dbReference type="PROSITE-ProRule" id="PRU00335"/>
    </source>
</evidence>
<evidence type="ECO:0000313" key="7">
    <source>
        <dbReference type="Proteomes" id="UP000196536"/>
    </source>
</evidence>
<dbReference type="FunFam" id="1.10.10.60:FF:000141">
    <property type="entry name" value="TetR family transcriptional regulator"/>
    <property type="match status" value="1"/>
</dbReference>
<dbReference type="PRINTS" id="PR00455">
    <property type="entry name" value="HTHTETR"/>
</dbReference>
<dbReference type="Pfam" id="PF14246">
    <property type="entry name" value="TetR_C_7"/>
    <property type="match status" value="1"/>
</dbReference>
<evidence type="ECO:0000256" key="2">
    <source>
        <dbReference type="ARBA" id="ARBA00023125"/>
    </source>
</evidence>
<dbReference type="Proteomes" id="UP000196536">
    <property type="component" value="Unassembled WGS sequence"/>
</dbReference>
<dbReference type="RefSeq" id="WP_087621293.1">
    <property type="nucleotide sequence ID" value="NZ_NEXX01000005.1"/>
</dbReference>
<feature type="DNA-binding region" description="H-T-H motif" evidence="4">
    <location>
        <begin position="35"/>
        <end position="54"/>
    </location>
</feature>
<dbReference type="PANTHER" id="PTHR30055">
    <property type="entry name" value="HTH-TYPE TRANSCRIPTIONAL REGULATOR RUTR"/>
    <property type="match status" value="1"/>
</dbReference>
<dbReference type="PROSITE" id="PS50977">
    <property type="entry name" value="HTH_TETR_2"/>
    <property type="match status" value="1"/>
</dbReference>
<dbReference type="GO" id="GO:0003700">
    <property type="term" value="F:DNA-binding transcription factor activity"/>
    <property type="evidence" value="ECO:0007669"/>
    <property type="project" value="TreeGrafter"/>
</dbReference>
<evidence type="ECO:0000313" key="6">
    <source>
        <dbReference type="EMBL" id="OUY06289.1"/>
    </source>
</evidence>
<accession>A0A1Z9YVW9</accession>
<organism evidence="6 7">
    <name type="scientific">Acinetobacter populi</name>
    <dbReference type="NCBI Taxonomy" id="1582270"/>
    <lineage>
        <taxon>Bacteria</taxon>
        <taxon>Pseudomonadati</taxon>
        <taxon>Pseudomonadota</taxon>
        <taxon>Gammaproteobacteria</taxon>
        <taxon>Moraxellales</taxon>
        <taxon>Moraxellaceae</taxon>
        <taxon>Acinetobacter</taxon>
    </lineage>
</organism>
<dbReference type="InterPro" id="IPR050109">
    <property type="entry name" value="HTH-type_TetR-like_transc_reg"/>
</dbReference>
<dbReference type="Gene3D" id="1.10.10.60">
    <property type="entry name" value="Homeodomain-like"/>
    <property type="match status" value="1"/>
</dbReference>
<dbReference type="Gene3D" id="1.10.357.10">
    <property type="entry name" value="Tetracycline Repressor, domain 2"/>
    <property type="match status" value="1"/>
</dbReference>
<name>A0A1Z9YVW9_9GAMM</name>
<protein>
    <recommendedName>
        <fullName evidence="5">HTH tetR-type domain-containing protein</fullName>
    </recommendedName>
</protein>
<sequence length="207" mass="23980">MQPRGLGRPKDLKKRQAILEAAKNLFLTLGYEGSSMDAIAQNAGVSKLTVYNHFHDKTQLFSAAIEMVCEQRLPKKYYEIGPDSDIEDVLHRLGFAFLNMLYSKEAMELMRLMSSLVTTNVELVHLFYQSGPARTQQNMQNFFEQVRILQLLEIENSQQCAELFLTLLTDCNYDRAIWQIIDLPTAEQLEITLRQRLQIFLKLYPKI</sequence>
<reference evidence="6 7" key="1">
    <citation type="submission" date="2017-05" db="EMBL/GenBank/DDBJ databases">
        <title>Acinetobacter populi ANC 5415 (= PBJ7), whole genome shotgun sequencing project.</title>
        <authorList>
            <person name="Nemec A."/>
            <person name="Radolfova-Krizova L."/>
        </authorList>
    </citation>
    <scope>NUCLEOTIDE SEQUENCE [LARGE SCALE GENOMIC DNA]</scope>
    <source>
        <strain evidence="6 7">PBJ7</strain>
    </source>
</reference>
<comment type="caution">
    <text evidence="6">The sequence shown here is derived from an EMBL/GenBank/DDBJ whole genome shotgun (WGS) entry which is preliminary data.</text>
</comment>
<evidence type="ECO:0000256" key="3">
    <source>
        <dbReference type="ARBA" id="ARBA00023163"/>
    </source>
</evidence>
<evidence type="ECO:0000259" key="5">
    <source>
        <dbReference type="PROSITE" id="PS50977"/>
    </source>
</evidence>
<dbReference type="Pfam" id="PF00440">
    <property type="entry name" value="TetR_N"/>
    <property type="match status" value="1"/>
</dbReference>
<keyword evidence="2 4" id="KW-0238">DNA-binding</keyword>
<evidence type="ECO:0000256" key="1">
    <source>
        <dbReference type="ARBA" id="ARBA00023015"/>
    </source>
</evidence>
<keyword evidence="7" id="KW-1185">Reference proteome</keyword>
<gene>
    <name evidence="6" type="ORF">CAP51_13580</name>
</gene>
<keyword evidence="3" id="KW-0804">Transcription</keyword>
<feature type="domain" description="HTH tetR-type" evidence="5">
    <location>
        <begin position="12"/>
        <end position="72"/>
    </location>
</feature>
<dbReference type="GO" id="GO:0000976">
    <property type="term" value="F:transcription cis-regulatory region binding"/>
    <property type="evidence" value="ECO:0007669"/>
    <property type="project" value="TreeGrafter"/>
</dbReference>
<dbReference type="InterPro" id="IPR039536">
    <property type="entry name" value="TetR_C_Proteobacteria"/>
</dbReference>
<dbReference type="AlphaFoldDB" id="A0A1Z9YVW9"/>
<dbReference type="OrthoDB" id="8535430at2"/>
<dbReference type="EMBL" id="NEXX01000005">
    <property type="protein sequence ID" value="OUY06289.1"/>
    <property type="molecule type" value="Genomic_DNA"/>
</dbReference>
<proteinExistence type="predicted"/>